<name>A0A1C2JI75_ACITH</name>
<evidence type="ECO:0000259" key="8">
    <source>
        <dbReference type="PROSITE" id="PS50112"/>
    </source>
</evidence>
<comment type="PTM">
    <text evidence="7">The 4-hydroxycinnamic acid (p-coumaric acid) chromophore is covalently bound via a thioester linkage.</text>
</comment>
<dbReference type="EMBL" id="LWRY01000035">
    <property type="protein sequence ID" value="OCX74652.1"/>
    <property type="molecule type" value="Genomic_DNA"/>
</dbReference>
<dbReference type="InterPro" id="IPR012130">
    <property type="entry name" value="PYP"/>
</dbReference>
<dbReference type="AlphaFoldDB" id="A0A1C2JI75"/>
<proteinExistence type="inferred from homology"/>
<dbReference type="EMBL" id="LWSA01000027">
    <property type="protein sequence ID" value="OCX76320.1"/>
    <property type="molecule type" value="Genomic_DNA"/>
</dbReference>
<dbReference type="CDD" id="cd00130">
    <property type="entry name" value="PAS"/>
    <property type="match status" value="1"/>
</dbReference>
<dbReference type="SUPFAM" id="SSF55785">
    <property type="entry name" value="PYP-like sensor domain (PAS domain)"/>
    <property type="match status" value="1"/>
</dbReference>
<evidence type="ECO:0000256" key="2">
    <source>
        <dbReference type="ARBA" id="ARBA00019243"/>
    </source>
</evidence>
<gene>
    <name evidence="9" type="ORF">A6M23_05650</name>
    <name evidence="10" type="ORF">A6P07_02525</name>
</gene>
<dbReference type="PIRSF" id="PIRSF000087">
    <property type="entry name" value="PYP"/>
    <property type="match status" value="1"/>
</dbReference>
<organism evidence="9 12">
    <name type="scientific">Acidithiobacillus thiooxidans</name>
    <name type="common">Thiobacillus thiooxidans</name>
    <dbReference type="NCBI Taxonomy" id="930"/>
    <lineage>
        <taxon>Bacteria</taxon>
        <taxon>Pseudomonadati</taxon>
        <taxon>Pseudomonadota</taxon>
        <taxon>Acidithiobacillia</taxon>
        <taxon>Acidithiobacillales</taxon>
        <taxon>Acidithiobacillaceae</taxon>
        <taxon>Acidithiobacillus</taxon>
    </lineage>
</organism>
<evidence type="ECO:0000313" key="12">
    <source>
        <dbReference type="Proteomes" id="UP000095008"/>
    </source>
</evidence>
<evidence type="ECO:0000256" key="7">
    <source>
        <dbReference type="PIRSR" id="PIRSR000087-50"/>
    </source>
</evidence>
<keyword evidence="6" id="KW-0675">Receptor</keyword>
<dbReference type="RefSeq" id="WP_024894767.1">
    <property type="nucleotide sequence ID" value="NZ_DAIAWO010000118.1"/>
</dbReference>
<evidence type="ECO:0000256" key="4">
    <source>
        <dbReference type="ARBA" id="ARBA00022606"/>
    </source>
</evidence>
<evidence type="ECO:0000313" key="11">
    <source>
        <dbReference type="Proteomes" id="UP000094893"/>
    </source>
</evidence>
<dbReference type="GO" id="GO:0007602">
    <property type="term" value="P:phototransduction"/>
    <property type="evidence" value="ECO:0007669"/>
    <property type="project" value="InterPro"/>
</dbReference>
<dbReference type="Proteomes" id="UP000094893">
    <property type="component" value="Unassembled WGS sequence"/>
</dbReference>
<dbReference type="OrthoDB" id="329226at2"/>
<protein>
    <recommendedName>
        <fullName evidence="2">Photoactive yellow protein</fullName>
    </recommendedName>
</protein>
<evidence type="ECO:0000256" key="3">
    <source>
        <dbReference type="ARBA" id="ARBA00022543"/>
    </source>
</evidence>
<accession>A0A1C2JI75</accession>
<keyword evidence="5 7" id="KW-0157">Chromophore</keyword>
<feature type="modified residue" description="S-(4-hydroxycinnamyl)cysteine" evidence="7">
    <location>
        <position position="69"/>
    </location>
</feature>
<evidence type="ECO:0000256" key="5">
    <source>
        <dbReference type="ARBA" id="ARBA00022991"/>
    </source>
</evidence>
<keyword evidence="3" id="KW-0600">Photoreceptor protein</keyword>
<dbReference type="Gene3D" id="3.30.450.20">
    <property type="entry name" value="PAS domain"/>
    <property type="match status" value="1"/>
</dbReference>
<dbReference type="InterPro" id="IPR013767">
    <property type="entry name" value="PAS_fold"/>
</dbReference>
<dbReference type="eggNOG" id="COG0840">
    <property type="taxonomic scope" value="Bacteria"/>
</dbReference>
<evidence type="ECO:0000256" key="6">
    <source>
        <dbReference type="ARBA" id="ARBA00023170"/>
    </source>
</evidence>
<dbReference type="GO" id="GO:0009881">
    <property type="term" value="F:photoreceptor activity"/>
    <property type="evidence" value="ECO:0007669"/>
    <property type="project" value="UniProtKB-KW"/>
</dbReference>
<sequence length="134" mass="15366">MLAHNFVADAILNNPDQINAQMADRQSFGIIALDSHAQVKIFNAAEARLSGLSVTEVLGRNFFTEVAPCTASRLFRGRFRQGIQEGSLDAHFYYTFTYRIRPISAHVHMFYDMRKSPLFFIFIDRIIQLYEDLG</sequence>
<comment type="similarity">
    <text evidence="1">Belongs to the photoactive yellow protein family.</text>
</comment>
<dbReference type="InterPro" id="IPR000014">
    <property type="entry name" value="PAS"/>
</dbReference>
<dbReference type="PROSITE" id="PS50112">
    <property type="entry name" value="PAS"/>
    <property type="match status" value="1"/>
</dbReference>
<feature type="domain" description="PAS" evidence="8">
    <location>
        <begin position="30"/>
        <end position="66"/>
    </location>
</feature>
<evidence type="ECO:0000313" key="9">
    <source>
        <dbReference type="EMBL" id="OCX74652.1"/>
    </source>
</evidence>
<comment type="caution">
    <text evidence="9">The sequence shown here is derived from an EMBL/GenBank/DDBJ whole genome shotgun (WGS) entry which is preliminary data.</text>
</comment>
<dbReference type="InterPro" id="IPR035965">
    <property type="entry name" value="PAS-like_dom_sf"/>
</dbReference>
<dbReference type="GO" id="GO:0006355">
    <property type="term" value="P:regulation of DNA-templated transcription"/>
    <property type="evidence" value="ECO:0007669"/>
    <property type="project" value="InterPro"/>
</dbReference>
<evidence type="ECO:0000313" key="10">
    <source>
        <dbReference type="EMBL" id="OCX76320.1"/>
    </source>
</evidence>
<keyword evidence="12" id="KW-1185">Reference proteome</keyword>
<keyword evidence="4" id="KW-0716">Sensory transduction</keyword>
<dbReference type="GeneID" id="60697493"/>
<dbReference type="Proteomes" id="UP000095008">
    <property type="component" value="Unassembled WGS sequence"/>
</dbReference>
<evidence type="ECO:0000256" key="1">
    <source>
        <dbReference type="ARBA" id="ARBA00009132"/>
    </source>
</evidence>
<reference evidence="9 11" key="1">
    <citation type="journal article" date="2016" name="Int. J. Mol. Sci.">
        <title>Comparative genomics of the extreme acidophile Acidithiobacillus thiooxidans reveals intraspecific divergence and niche adaptation.</title>
        <authorList>
            <person name="Zhang X."/>
            <person name="Feng X."/>
            <person name="Tao J."/>
            <person name="Ma L."/>
            <person name="Xiao Y."/>
            <person name="Liang Y."/>
            <person name="Liu X."/>
            <person name="Yin H."/>
        </authorList>
    </citation>
    <scope>NUCLEOTIDE SEQUENCE [LARGE SCALE GENOMIC DNA]</scope>
    <source>
        <strain evidence="10 11">A02</strain>
        <strain evidence="9">DXS-W</strain>
    </source>
</reference>
<dbReference type="Pfam" id="PF00989">
    <property type="entry name" value="PAS"/>
    <property type="match status" value="1"/>
</dbReference>